<dbReference type="PANTHER" id="PTHR10110">
    <property type="entry name" value="SODIUM/HYDROGEN EXCHANGER"/>
    <property type="match status" value="1"/>
</dbReference>
<evidence type="ECO:0000256" key="6">
    <source>
        <dbReference type="ARBA" id="ARBA00022989"/>
    </source>
</evidence>
<evidence type="ECO:0000256" key="8">
    <source>
        <dbReference type="ARBA" id="ARBA00023065"/>
    </source>
</evidence>
<dbReference type="GO" id="GO:0098719">
    <property type="term" value="P:sodium ion import across plasma membrane"/>
    <property type="evidence" value="ECO:0007669"/>
    <property type="project" value="TreeGrafter"/>
</dbReference>
<feature type="transmembrane region" description="Helical" evidence="11">
    <location>
        <begin position="121"/>
        <end position="143"/>
    </location>
</feature>
<feature type="domain" description="Cation/H+ exchanger transmembrane" evidence="12">
    <location>
        <begin position="18"/>
        <end position="415"/>
    </location>
</feature>
<feature type="transmembrane region" description="Helical" evidence="11">
    <location>
        <begin position="390"/>
        <end position="415"/>
    </location>
</feature>
<feature type="transmembrane region" description="Helical" evidence="11">
    <location>
        <begin position="294"/>
        <end position="315"/>
    </location>
</feature>
<dbReference type="EMBL" id="UOFE01000044">
    <property type="protein sequence ID" value="VAW54840.1"/>
    <property type="molecule type" value="Genomic_DNA"/>
</dbReference>
<feature type="transmembrane region" description="Helical" evidence="11">
    <location>
        <begin position="6"/>
        <end position="24"/>
    </location>
</feature>
<feature type="transmembrane region" description="Helical" evidence="11">
    <location>
        <begin position="31"/>
        <end position="51"/>
    </location>
</feature>
<dbReference type="InterPro" id="IPR018422">
    <property type="entry name" value="Cation/H_exchanger_CPA1"/>
</dbReference>
<feature type="transmembrane region" description="Helical" evidence="11">
    <location>
        <begin position="89"/>
        <end position="115"/>
    </location>
</feature>
<feature type="transmembrane region" description="Helical" evidence="11">
    <location>
        <begin position="163"/>
        <end position="182"/>
    </location>
</feature>
<keyword evidence="5 11" id="KW-0812">Transmembrane</keyword>
<feature type="transmembrane region" description="Helical" evidence="11">
    <location>
        <begin position="202"/>
        <end position="223"/>
    </location>
</feature>
<keyword evidence="2" id="KW-0813">Transport</keyword>
<comment type="subcellular location">
    <subcellularLocation>
        <location evidence="1">Cell membrane</location>
        <topology evidence="1">Multi-pass membrane protein</topology>
    </subcellularLocation>
</comment>
<gene>
    <name evidence="13" type="ORF">MNBD_GAMMA05-1811</name>
</gene>
<dbReference type="GO" id="GO:0051453">
    <property type="term" value="P:regulation of intracellular pH"/>
    <property type="evidence" value="ECO:0007669"/>
    <property type="project" value="TreeGrafter"/>
</dbReference>
<feature type="transmembrane region" description="Helical" evidence="11">
    <location>
        <begin position="364"/>
        <end position="384"/>
    </location>
</feature>
<dbReference type="InterPro" id="IPR006153">
    <property type="entry name" value="Cation/H_exchanger_TM"/>
</dbReference>
<proteinExistence type="predicted"/>
<evidence type="ECO:0000256" key="4">
    <source>
        <dbReference type="ARBA" id="ARBA00022475"/>
    </source>
</evidence>
<keyword evidence="7" id="KW-0915">Sodium</keyword>
<feature type="transmembrane region" description="Helical" evidence="11">
    <location>
        <begin position="327"/>
        <end position="352"/>
    </location>
</feature>
<evidence type="ECO:0000256" key="2">
    <source>
        <dbReference type="ARBA" id="ARBA00022448"/>
    </source>
</evidence>
<keyword evidence="9 11" id="KW-0472">Membrane</keyword>
<dbReference type="PANTHER" id="PTHR10110:SF195">
    <property type="entry name" value="NA(+)_H(+) ANTIPORTER NHAS2"/>
    <property type="match status" value="1"/>
</dbReference>
<evidence type="ECO:0000313" key="13">
    <source>
        <dbReference type="EMBL" id="VAW54840.1"/>
    </source>
</evidence>
<evidence type="ECO:0000256" key="1">
    <source>
        <dbReference type="ARBA" id="ARBA00004651"/>
    </source>
</evidence>
<dbReference type="GO" id="GO:0015385">
    <property type="term" value="F:sodium:proton antiporter activity"/>
    <property type="evidence" value="ECO:0007669"/>
    <property type="project" value="InterPro"/>
</dbReference>
<feature type="transmembrane region" description="Helical" evidence="11">
    <location>
        <begin position="230"/>
        <end position="248"/>
    </location>
</feature>
<reference evidence="13" key="1">
    <citation type="submission" date="2018-06" db="EMBL/GenBank/DDBJ databases">
        <authorList>
            <person name="Zhirakovskaya E."/>
        </authorList>
    </citation>
    <scope>NUCLEOTIDE SEQUENCE</scope>
</reference>
<name>A0A3B0WQD8_9ZZZZ</name>
<keyword evidence="6 11" id="KW-1133">Transmembrane helix</keyword>
<dbReference type="GO" id="GO:0015386">
    <property type="term" value="F:potassium:proton antiporter activity"/>
    <property type="evidence" value="ECO:0007669"/>
    <property type="project" value="TreeGrafter"/>
</dbReference>
<organism evidence="13">
    <name type="scientific">hydrothermal vent metagenome</name>
    <dbReference type="NCBI Taxonomy" id="652676"/>
    <lineage>
        <taxon>unclassified sequences</taxon>
        <taxon>metagenomes</taxon>
        <taxon>ecological metagenomes</taxon>
    </lineage>
</organism>
<dbReference type="Pfam" id="PF00999">
    <property type="entry name" value="Na_H_Exchanger"/>
    <property type="match status" value="1"/>
</dbReference>
<evidence type="ECO:0000256" key="3">
    <source>
        <dbReference type="ARBA" id="ARBA00022449"/>
    </source>
</evidence>
<feature type="transmembrane region" description="Helical" evidence="11">
    <location>
        <begin position="63"/>
        <end position="80"/>
    </location>
</feature>
<keyword evidence="3" id="KW-0050">Antiport</keyword>
<evidence type="ECO:0000256" key="9">
    <source>
        <dbReference type="ARBA" id="ARBA00023136"/>
    </source>
</evidence>
<keyword evidence="10" id="KW-0739">Sodium transport</keyword>
<evidence type="ECO:0000256" key="10">
    <source>
        <dbReference type="ARBA" id="ARBA00023201"/>
    </source>
</evidence>
<evidence type="ECO:0000256" key="11">
    <source>
        <dbReference type="SAM" id="Phobius"/>
    </source>
</evidence>
<sequence>MLVERIILSLVVILGLSILAQPVSKWLRLPFASILVALGFVFSEIAVFVGIDTGIRADNFQAIIFYIFIPILVFESAYNLDKTQLKKNLIVVLSLAIITMLLTCLIAAALLFYGVGHESGFPWIAALITGAILATTDPVAVVVKLKKMKAPKRIAVLLEGESLFNDATAIVLFGVFLSVAAATSSTGLTEIDYSPIDIGARFLSIFIGGGMTGLIVGLSLGYLQRKINQCLMTGILSLVVAYGSYLLAEFFVVSGVMSTLLAALSFSIMVQKNTDLDGVSFSRQDAEIASNNKYLWDVLSHVANVSVFLVMGAVITVEMFEQRWLAMLIAIVSLLIARAISVYGVMFFFSFFKNLEVSLSSQTVMVWGGLRGAVTLALALSLPISLEYWWTIQSIAFGVVMFSLFVQAPTMSLLAKRLLKSD</sequence>
<keyword evidence="8" id="KW-0406">Ion transport</keyword>
<dbReference type="AlphaFoldDB" id="A0A3B0WQD8"/>
<dbReference type="GO" id="GO:0005886">
    <property type="term" value="C:plasma membrane"/>
    <property type="evidence" value="ECO:0007669"/>
    <property type="project" value="UniProtKB-SubCell"/>
</dbReference>
<evidence type="ECO:0000256" key="5">
    <source>
        <dbReference type="ARBA" id="ARBA00022692"/>
    </source>
</evidence>
<accession>A0A3B0WQD8</accession>
<protein>
    <submittedName>
        <fullName evidence="13">Na+/H+ antiporter</fullName>
    </submittedName>
</protein>
<keyword evidence="4" id="KW-1003">Cell membrane</keyword>
<dbReference type="Gene3D" id="6.10.140.1330">
    <property type="match status" value="1"/>
</dbReference>
<evidence type="ECO:0000259" key="12">
    <source>
        <dbReference type="Pfam" id="PF00999"/>
    </source>
</evidence>
<evidence type="ECO:0000256" key="7">
    <source>
        <dbReference type="ARBA" id="ARBA00023053"/>
    </source>
</evidence>